<accession>A0A4Z2ELK3</accession>
<gene>
    <name evidence="2" type="ORF">EYF80_060207</name>
</gene>
<dbReference type="AlphaFoldDB" id="A0A4Z2ELK3"/>
<sequence length="70" mass="7611">MTPSMSMFPKSITPIGDRSPETTSSCSSTDSDKTLPDGREVLLPPARGAFSRPLVVMSDDVVLWEAEPER</sequence>
<protein>
    <submittedName>
        <fullName evidence="2">Uncharacterized protein</fullName>
    </submittedName>
</protein>
<evidence type="ECO:0000313" key="3">
    <source>
        <dbReference type="Proteomes" id="UP000314294"/>
    </source>
</evidence>
<evidence type="ECO:0000313" key="2">
    <source>
        <dbReference type="EMBL" id="TNN29645.1"/>
    </source>
</evidence>
<reference evidence="2 3" key="1">
    <citation type="submission" date="2019-03" db="EMBL/GenBank/DDBJ databases">
        <title>First draft genome of Liparis tanakae, snailfish: a comprehensive survey of snailfish specific genes.</title>
        <authorList>
            <person name="Kim W."/>
            <person name="Song I."/>
            <person name="Jeong J.-H."/>
            <person name="Kim D."/>
            <person name="Kim S."/>
            <person name="Ryu S."/>
            <person name="Song J.Y."/>
            <person name="Lee S.K."/>
        </authorList>
    </citation>
    <scope>NUCLEOTIDE SEQUENCE [LARGE SCALE GENOMIC DNA]</scope>
    <source>
        <tissue evidence="2">Muscle</tissue>
    </source>
</reference>
<feature type="compositionally biased region" description="Basic and acidic residues" evidence="1">
    <location>
        <begin position="30"/>
        <end position="40"/>
    </location>
</feature>
<evidence type="ECO:0000256" key="1">
    <source>
        <dbReference type="SAM" id="MobiDB-lite"/>
    </source>
</evidence>
<dbReference type="Proteomes" id="UP000314294">
    <property type="component" value="Unassembled WGS sequence"/>
</dbReference>
<dbReference type="EMBL" id="SRLO01005408">
    <property type="protein sequence ID" value="TNN29645.1"/>
    <property type="molecule type" value="Genomic_DNA"/>
</dbReference>
<comment type="caution">
    <text evidence="2">The sequence shown here is derived from an EMBL/GenBank/DDBJ whole genome shotgun (WGS) entry which is preliminary data.</text>
</comment>
<name>A0A4Z2ELK3_9TELE</name>
<keyword evidence="3" id="KW-1185">Reference proteome</keyword>
<proteinExistence type="predicted"/>
<feature type="region of interest" description="Disordered" evidence="1">
    <location>
        <begin position="1"/>
        <end position="40"/>
    </location>
</feature>
<organism evidence="2 3">
    <name type="scientific">Liparis tanakae</name>
    <name type="common">Tanaka's snailfish</name>
    <dbReference type="NCBI Taxonomy" id="230148"/>
    <lineage>
        <taxon>Eukaryota</taxon>
        <taxon>Metazoa</taxon>
        <taxon>Chordata</taxon>
        <taxon>Craniata</taxon>
        <taxon>Vertebrata</taxon>
        <taxon>Euteleostomi</taxon>
        <taxon>Actinopterygii</taxon>
        <taxon>Neopterygii</taxon>
        <taxon>Teleostei</taxon>
        <taxon>Neoteleostei</taxon>
        <taxon>Acanthomorphata</taxon>
        <taxon>Eupercaria</taxon>
        <taxon>Perciformes</taxon>
        <taxon>Cottioidei</taxon>
        <taxon>Cottales</taxon>
        <taxon>Liparidae</taxon>
        <taxon>Liparis</taxon>
    </lineage>
</organism>